<dbReference type="AlphaFoldDB" id="A0A552UFQ0"/>
<evidence type="ECO:0000256" key="1">
    <source>
        <dbReference type="ARBA" id="ARBA00001561"/>
    </source>
</evidence>
<evidence type="ECO:0000259" key="6">
    <source>
        <dbReference type="SMART" id="SM00646"/>
    </source>
</evidence>
<dbReference type="Gene3D" id="3.40.630.40">
    <property type="entry name" value="Zn-dependent exopeptidases"/>
    <property type="match status" value="1"/>
</dbReference>
<comment type="caution">
    <text evidence="7">The sequence shown here is derived from an EMBL/GenBank/DDBJ whole genome shotgun (WGS) entry which is preliminary data.</text>
</comment>
<reference evidence="7 8" key="1">
    <citation type="submission" date="2019-07" db="EMBL/GenBank/DDBJ databases">
        <title>Novel species isolated from glacier.</title>
        <authorList>
            <person name="Liu Q."/>
            <person name="Xin Y.-H."/>
        </authorList>
    </citation>
    <scope>NUCLEOTIDE SEQUENCE [LARGE SCALE GENOMIC DNA]</scope>
    <source>
        <strain evidence="7 8">LB1R16</strain>
    </source>
</reference>
<keyword evidence="5" id="KW-0732">Signal</keyword>
<feature type="signal peptide" evidence="5">
    <location>
        <begin position="1"/>
        <end position="18"/>
    </location>
</feature>
<name>A0A552UFQ0_9SPHN</name>
<evidence type="ECO:0000256" key="4">
    <source>
        <dbReference type="SAM" id="MobiDB-lite"/>
    </source>
</evidence>
<dbReference type="GO" id="GO:0009253">
    <property type="term" value="P:peptidoglycan catabolic process"/>
    <property type="evidence" value="ECO:0007669"/>
    <property type="project" value="InterPro"/>
</dbReference>
<dbReference type="Proteomes" id="UP000317894">
    <property type="component" value="Unassembled WGS sequence"/>
</dbReference>
<dbReference type="PANTHER" id="PTHR30404:SF0">
    <property type="entry name" value="N-ACETYLMURAMOYL-L-ALANINE AMIDASE AMIC"/>
    <property type="match status" value="1"/>
</dbReference>
<accession>A0A552UFQ0</accession>
<dbReference type="Pfam" id="PF01520">
    <property type="entry name" value="Amidase_3"/>
    <property type="match status" value="1"/>
</dbReference>
<dbReference type="GO" id="GO:0008745">
    <property type="term" value="F:N-acetylmuramoyl-L-alanine amidase activity"/>
    <property type="evidence" value="ECO:0007669"/>
    <property type="project" value="UniProtKB-EC"/>
</dbReference>
<gene>
    <name evidence="7" type="ORF">FMM06_02235</name>
</gene>
<protein>
    <recommendedName>
        <fullName evidence="2">N-acetylmuramoyl-L-alanine amidase</fullName>
        <ecNumber evidence="2">3.5.1.28</ecNumber>
    </recommendedName>
</protein>
<feature type="domain" description="MurNAc-LAA" evidence="6">
    <location>
        <begin position="266"/>
        <end position="420"/>
    </location>
</feature>
<evidence type="ECO:0000313" key="8">
    <source>
        <dbReference type="Proteomes" id="UP000317894"/>
    </source>
</evidence>
<dbReference type="SMART" id="SM00646">
    <property type="entry name" value="Ami_3"/>
    <property type="match status" value="1"/>
</dbReference>
<dbReference type="InterPro" id="IPR021731">
    <property type="entry name" value="AMIN_dom"/>
</dbReference>
<dbReference type="Pfam" id="PF11741">
    <property type="entry name" value="AMIN"/>
    <property type="match status" value="1"/>
</dbReference>
<dbReference type="RefSeq" id="WP_143554592.1">
    <property type="nucleotide sequence ID" value="NZ_VJWA01000001.1"/>
</dbReference>
<keyword evidence="8" id="KW-1185">Reference proteome</keyword>
<dbReference type="Gene3D" id="2.60.40.3500">
    <property type="match status" value="1"/>
</dbReference>
<dbReference type="PANTHER" id="PTHR30404">
    <property type="entry name" value="N-ACETYLMURAMOYL-L-ALANINE AMIDASE"/>
    <property type="match status" value="1"/>
</dbReference>
<dbReference type="EC" id="3.5.1.28" evidence="2"/>
<dbReference type="InterPro" id="IPR050695">
    <property type="entry name" value="N-acetylmuramoyl_amidase_3"/>
</dbReference>
<dbReference type="CDD" id="cd02696">
    <property type="entry name" value="MurNAc-LAA"/>
    <property type="match status" value="1"/>
</dbReference>
<dbReference type="InterPro" id="IPR002508">
    <property type="entry name" value="MurNAc-LAA_cat"/>
</dbReference>
<feature type="chain" id="PRO_5022114798" description="N-acetylmuramoyl-L-alanine amidase" evidence="5">
    <location>
        <begin position="19"/>
        <end position="425"/>
    </location>
</feature>
<dbReference type="GO" id="GO:0030288">
    <property type="term" value="C:outer membrane-bounded periplasmic space"/>
    <property type="evidence" value="ECO:0007669"/>
    <property type="project" value="TreeGrafter"/>
</dbReference>
<keyword evidence="3" id="KW-0378">Hydrolase</keyword>
<dbReference type="SUPFAM" id="SSF53187">
    <property type="entry name" value="Zn-dependent exopeptidases"/>
    <property type="match status" value="1"/>
</dbReference>
<proteinExistence type="predicted"/>
<dbReference type="EMBL" id="VJWA01000001">
    <property type="protein sequence ID" value="TRW17048.1"/>
    <property type="molecule type" value="Genomic_DNA"/>
</dbReference>
<feature type="compositionally biased region" description="Pro residues" evidence="4">
    <location>
        <begin position="175"/>
        <end position="189"/>
    </location>
</feature>
<evidence type="ECO:0000313" key="7">
    <source>
        <dbReference type="EMBL" id="TRW17048.1"/>
    </source>
</evidence>
<organism evidence="7 8">
    <name type="scientific">Glacieibacterium frigidum</name>
    <dbReference type="NCBI Taxonomy" id="2593303"/>
    <lineage>
        <taxon>Bacteria</taxon>
        <taxon>Pseudomonadati</taxon>
        <taxon>Pseudomonadota</taxon>
        <taxon>Alphaproteobacteria</taxon>
        <taxon>Sphingomonadales</taxon>
        <taxon>Sphingosinicellaceae</taxon>
        <taxon>Glacieibacterium</taxon>
    </lineage>
</organism>
<dbReference type="OrthoDB" id="9806267at2"/>
<evidence type="ECO:0000256" key="5">
    <source>
        <dbReference type="SAM" id="SignalP"/>
    </source>
</evidence>
<sequence>MRILALSMLLLCTAPAAAQTPVRAGALRAAAESVTVELNGVVTARVLALESPLRLVVDLGGVDAARATAAGGGAVMLARIGPFDPATARLVIALRRPMRIAVAVQDRDFGLTLKLVPASAADFTAAAKSGRRPLTVIQTKPAAPPRPPGGNIPNAGDPGGPVVTPDFDLPADVFGPPPAATTPAPPRPAPPKDDRPRTRPGVKPLVVIDAGHGGKDVGAIAVDGGYEKNVTLAIARAAARALERGGKVRVHLTRGDDRFIPLGGRVTIARSKRADLFISVHADAAPNALARGATVYTLSEVASDAAAARLAARENRADIIAGVNLGVEAPEVEGILLDLLRRSTLNGAAAFADLLQDELDDDIGFRKNFRGFAGFRVLKATEIPSVLLETGYVSNSEDAEMLFSRTGQRKIGEGIARAVEAYFRR</sequence>
<feature type="region of interest" description="Disordered" evidence="4">
    <location>
        <begin position="130"/>
        <end position="201"/>
    </location>
</feature>
<evidence type="ECO:0000256" key="2">
    <source>
        <dbReference type="ARBA" id="ARBA00011901"/>
    </source>
</evidence>
<evidence type="ECO:0000256" key="3">
    <source>
        <dbReference type="ARBA" id="ARBA00022801"/>
    </source>
</evidence>
<comment type="catalytic activity">
    <reaction evidence="1">
        <text>Hydrolyzes the link between N-acetylmuramoyl residues and L-amino acid residues in certain cell-wall glycopeptides.</text>
        <dbReference type="EC" id="3.5.1.28"/>
    </reaction>
</comment>